<proteinExistence type="predicted"/>
<organism evidence="1 2">
    <name type="scientific">Kipferlia bialata</name>
    <dbReference type="NCBI Taxonomy" id="797122"/>
    <lineage>
        <taxon>Eukaryota</taxon>
        <taxon>Metamonada</taxon>
        <taxon>Carpediemonas-like organisms</taxon>
        <taxon>Kipferlia</taxon>
    </lineage>
</organism>
<keyword evidence="2" id="KW-1185">Reference proteome</keyword>
<sequence>FGFHFAFVSDDTVWAFWPHGETDPDQPERRAQMFTEADGWTHIRQPADFPRLFRASQWVRAGPLFVSFYQEYSDHGLDPEVKQGLGVFDSVSGEWRTLFLTDFYQRDEDLHGKRPLALKPDDESLRFLVHLDG</sequence>
<evidence type="ECO:0000313" key="2">
    <source>
        <dbReference type="Proteomes" id="UP000265618"/>
    </source>
</evidence>
<reference evidence="1 2" key="1">
    <citation type="journal article" date="2018" name="PLoS ONE">
        <title>The draft genome of Kipferlia bialata reveals reductive genome evolution in fornicate parasites.</title>
        <authorList>
            <person name="Tanifuji G."/>
            <person name="Takabayashi S."/>
            <person name="Kume K."/>
            <person name="Takagi M."/>
            <person name="Nakayama T."/>
            <person name="Kamikawa R."/>
            <person name="Inagaki Y."/>
            <person name="Hashimoto T."/>
        </authorList>
    </citation>
    <scope>NUCLEOTIDE SEQUENCE [LARGE SCALE GENOMIC DNA]</scope>
    <source>
        <strain evidence="1">NY0173</strain>
    </source>
</reference>
<gene>
    <name evidence="1" type="ORF">KIPB_013210</name>
</gene>
<evidence type="ECO:0000313" key="1">
    <source>
        <dbReference type="EMBL" id="GCA64111.1"/>
    </source>
</evidence>
<accession>A0A391NRV8</accession>
<dbReference type="Proteomes" id="UP000265618">
    <property type="component" value="Unassembled WGS sequence"/>
</dbReference>
<dbReference type="EMBL" id="BDIP01006159">
    <property type="protein sequence ID" value="GCA64111.1"/>
    <property type="molecule type" value="Genomic_DNA"/>
</dbReference>
<dbReference type="AlphaFoldDB" id="A0A391NRV8"/>
<name>A0A391NRV8_9EUKA</name>
<protein>
    <submittedName>
        <fullName evidence="1">Uncharacterized protein</fullName>
    </submittedName>
</protein>
<feature type="non-terminal residue" evidence="1">
    <location>
        <position position="1"/>
    </location>
</feature>
<comment type="caution">
    <text evidence="1">The sequence shown here is derived from an EMBL/GenBank/DDBJ whole genome shotgun (WGS) entry which is preliminary data.</text>
</comment>